<dbReference type="AlphaFoldDB" id="U3ACS8"/>
<dbReference type="STRING" id="1219077.VAZ01S_087_00220"/>
<organism evidence="1 2">
    <name type="scientific">Vibrio azureus NBRC 104587</name>
    <dbReference type="NCBI Taxonomy" id="1219077"/>
    <lineage>
        <taxon>Bacteria</taxon>
        <taxon>Pseudomonadati</taxon>
        <taxon>Pseudomonadota</taxon>
        <taxon>Gammaproteobacteria</taxon>
        <taxon>Vibrionales</taxon>
        <taxon>Vibrionaceae</taxon>
        <taxon>Vibrio</taxon>
    </lineage>
</organism>
<dbReference type="RefSeq" id="WP_021711468.1">
    <property type="nucleotide sequence ID" value="NZ_BAOB01000099.1"/>
</dbReference>
<accession>U3ACS8</accession>
<evidence type="ECO:0000313" key="2">
    <source>
        <dbReference type="Proteomes" id="UP000016567"/>
    </source>
</evidence>
<dbReference type="eggNOG" id="ENOG5030S36">
    <property type="taxonomic scope" value="Bacteria"/>
</dbReference>
<dbReference type="EMBL" id="BATL01000087">
    <property type="protein sequence ID" value="GAD77731.1"/>
    <property type="molecule type" value="Genomic_DNA"/>
</dbReference>
<keyword evidence="2" id="KW-1185">Reference proteome</keyword>
<dbReference type="Proteomes" id="UP000016567">
    <property type="component" value="Unassembled WGS sequence"/>
</dbReference>
<protein>
    <submittedName>
        <fullName evidence="1">Uncharacterized protein</fullName>
    </submittedName>
</protein>
<gene>
    <name evidence="1" type="ORF">VAZ01S_087_00220</name>
</gene>
<dbReference type="OrthoDB" id="5824383at2"/>
<sequence length="183" mass="21226">MTPLSDLMQELKVECIPFISQNNALKERWINAQSSLFVTVCENKPDTDVKLHLLGLLTKSHIEASAQYEHSASPSQKMQQVLSETLGDEYAMKFNNQLVLELILITHLWLYTQGYLNMDDSLAYDHAQQSLQMLLPELAFLKIDADELLQQFIHSYQLGKQANPKQDRGILHMLKRYKNWFCR</sequence>
<reference evidence="1 2" key="1">
    <citation type="submission" date="2013-09" db="EMBL/GenBank/DDBJ databases">
        <title>Whole genome shotgun sequence of Vibrio azureus NBRC 104587.</title>
        <authorList>
            <person name="Isaki S."/>
            <person name="Hosoyama A."/>
            <person name="Numata M."/>
            <person name="Hashimoto M."/>
            <person name="Hosoyama Y."/>
            <person name="Tsuchikane K."/>
            <person name="Noguchi M."/>
            <person name="Hirakata S."/>
            <person name="Ichikawa N."/>
            <person name="Ohji S."/>
            <person name="Yamazoe A."/>
            <person name="Fujita N."/>
        </authorList>
    </citation>
    <scope>NUCLEOTIDE SEQUENCE [LARGE SCALE GENOMIC DNA]</scope>
    <source>
        <strain evidence="1 2">NBRC 104587</strain>
    </source>
</reference>
<comment type="caution">
    <text evidence="1">The sequence shown here is derived from an EMBL/GenBank/DDBJ whole genome shotgun (WGS) entry which is preliminary data.</text>
</comment>
<evidence type="ECO:0000313" key="1">
    <source>
        <dbReference type="EMBL" id="GAD77731.1"/>
    </source>
</evidence>
<name>U3ACS8_9VIBR</name>
<proteinExistence type="predicted"/>